<evidence type="ECO:0000313" key="4">
    <source>
        <dbReference type="EMBL" id="GAA1094990.1"/>
    </source>
</evidence>
<dbReference type="SUPFAM" id="SSF51735">
    <property type="entry name" value="NAD(P)-binding Rossmann-fold domains"/>
    <property type="match status" value="1"/>
</dbReference>
<feature type="domain" description="DUF2520" evidence="3">
    <location>
        <begin position="230"/>
        <end position="356"/>
    </location>
</feature>
<dbReference type="EMBL" id="BAAALD010000042">
    <property type="protein sequence ID" value="GAA1095362.1"/>
    <property type="molecule type" value="Genomic_DNA"/>
</dbReference>
<evidence type="ECO:0000256" key="1">
    <source>
        <dbReference type="SAM" id="MobiDB-lite"/>
    </source>
</evidence>
<accession>A0ABN1TPS5</accession>
<keyword evidence="6" id="KW-1185">Reference proteome</keyword>
<sequence>MVSLVSRGSDCAKLPGRSVRVARRVVKLPWRSGGRPRAAGAHRPPRTMERYVWYLHRTGTGSNDEGRAVSASDNAPALGPTDPFGDPLDPENRPARLSVGVVGTGRVGPALGAALQLAGHRVVAASGVSAASRRRAEALLPGVRLVTPPQVLAAADLVLLTVPDDALADLAAGLAATGAIRPGQIVVHTSGAHGVAVLEPAARAGALPLALHPAMTFTGTSVDLARLAGCPFGVTAPDELRPVAEALVVEMGGEPEWVPEEVRPLYHTALAHGANHLVTLVAQAMELLRGAGVAEPGQLLGPLLGAALDNALRSGDAALTGPVARGDAGTLRRHLQQLRTASPDIGQAYRAMARATAQRAVRGGPLKEEAAAALLDVLDEETP</sequence>
<dbReference type="Gene3D" id="3.40.50.720">
    <property type="entry name" value="NAD(P)-binding Rossmann-like Domain"/>
    <property type="match status" value="1"/>
</dbReference>
<dbReference type="Gene3D" id="1.10.1040.20">
    <property type="entry name" value="ProC-like, C-terminal domain"/>
    <property type="match status" value="1"/>
</dbReference>
<dbReference type="InterPro" id="IPR019665">
    <property type="entry name" value="OxRdtase/DH_put_Rossmann_dom"/>
</dbReference>
<gene>
    <name evidence="4" type="ORF">GCM10009663_42930</name>
    <name evidence="5" type="ORF">GCM10009663_43320</name>
</gene>
<feature type="domain" description="Putative oxidoreductase/dehydrogenase Rossmann-like" evidence="2">
    <location>
        <begin position="91"/>
        <end position="213"/>
    </location>
</feature>
<dbReference type="Proteomes" id="UP001499987">
    <property type="component" value="Unassembled WGS sequence"/>
</dbReference>
<evidence type="ECO:0000313" key="5">
    <source>
        <dbReference type="EMBL" id="GAA1095362.1"/>
    </source>
</evidence>
<organism evidence="5 6">
    <name type="scientific">Kitasatospora arboriphila</name>
    <dbReference type="NCBI Taxonomy" id="258052"/>
    <lineage>
        <taxon>Bacteria</taxon>
        <taxon>Bacillati</taxon>
        <taxon>Actinomycetota</taxon>
        <taxon>Actinomycetes</taxon>
        <taxon>Kitasatosporales</taxon>
        <taxon>Streptomycetaceae</taxon>
        <taxon>Kitasatospora</taxon>
    </lineage>
</organism>
<dbReference type="Pfam" id="PF10728">
    <property type="entry name" value="DUF2520"/>
    <property type="match status" value="1"/>
</dbReference>
<reference evidence="5" key="2">
    <citation type="submission" date="2023-12" db="EMBL/GenBank/DDBJ databases">
        <authorList>
            <person name="Sun Q."/>
            <person name="Inoue M."/>
        </authorList>
    </citation>
    <scope>NUCLEOTIDE SEQUENCE</scope>
    <source>
        <strain evidence="5">JCM 13002</strain>
    </source>
</reference>
<dbReference type="Pfam" id="PF10727">
    <property type="entry name" value="Rossmann-like"/>
    <property type="match status" value="1"/>
</dbReference>
<dbReference type="SUPFAM" id="SSF48179">
    <property type="entry name" value="6-phosphogluconate dehydrogenase C-terminal domain-like"/>
    <property type="match status" value="1"/>
</dbReference>
<dbReference type="PANTHER" id="PTHR40459">
    <property type="entry name" value="CONSERVED HYPOTHETICAL ALANINE AND LEUCINE RICH PROTEIN"/>
    <property type="match status" value="1"/>
</dbReference>
<evidence type="ECO:0000259" key="2">
    <source>
        <dbReference type="Pfam" id="PF10727"/>
    </source>
</evidence>
<name>A0ABN1TPS5_9ACTN</name>
<dbReference type="InterPro" id="IPR018931">
    <property type="entry name" value="DUF2520"/>
</dbReference>
<evidence type="ECO:0000313" key="6">
    <source>
        <dbReference type="Proteomes" id="UP001499987"/>
    </source>
</evidence>
<reference evidence="5 6" key="1">
    <citation type="journal article" date="2019" name="Int. J. Syst. Evol. Microbiol.">
        <title>The Global Catalogue of Microorganisms (GCM) 10K type strain sequencing project: providing services to taxonomists for standard genome sequencing and annotation.</title>
        <authorList>
            <consortium name="The Broad Institute Genomics Platform"/>
            <consortium name="The Broad Institute Genome Sequencing Center for Infectious Disease"/>
            <person name="Wu L."/>
            <person name="Ma J."/>
        </authorList>
    </citation>
    <scope>NUCLEOTIDE SEQUENCE [LARGE SCALE GENOMIC DNA]</scope>
    <source>
        <strain evidence="5 6">JCM 13002</strain>
    </source>
</reference>
<proteinExistence type="predicted"/>
<dbReference type="InterPro" id="IPR037108">
    <property type="entry name" value="TM1727-like_C_sf"/>
</dbReference>
<dbReference type="EMBL" id="BAAALD010000042">
    <property type="protein sequence ID" value="GAA1094990.1"/>
    <property type="molecule type" value="Genomic_DNA"/>
</dbReference>
<dbReference type="PANTHER" id="PTHR40459:SF1">
    <property type="entry name" value="CONSERVED HYPOTHETICAL ALANINE AND LEUCINE RICH PROTEIN"/>
    <property type="match status" value="1"/>
</dbReference>
<feature type="region of interest" description="Disordered" evidence="1">
    <location>
        <begin position="62"/>
        <end position="86"/>
    </location>
</feature>
<evidence type="ECO:0000259" key="3">
    <source>
        <dbReference type="Pfam" id="PF10728"/>
    </source>
</evidence>
<evidence type="ECO:0008006" key="7">
    <source>
        <dbReference type="Google" id="ProtNLM"/>
    </source>
</evidence>
<comment type="caution">
    <text evidence="5">The sequence shown here is derived from an EMBL/GenBank/DDBJ whole genome shotgun (WGS) entry which is preliminary data.</text>
</comment>
<dbReference type="InterPro" id="IPR008927">
    <property type="entry name" value="6-PGluconate_DH-like_C_sf"/>
</dbReference>
<protein>
    <recommendedName>
        <fullName evidence="7">DUF2520 domain-containing protein</fullName>
    </recommendedName>
</protein>
<dbReference type="InterPro" id="IPR036291">
    <property type="entry name" value="NAD(P)-bd_dom_sf"/>
</dbReference>